<reference evidence="4 5" key="1">
    <citation type="submission" date="2020-08" db="EMBL/GenBank/DDBJ databases">
        <title>Genomic Encyclopedia of Type Strains, Phase IV (KMG-IV): sequencing the most valuable type-strain genomes for metagenomic binning, comparative biology and taxonomic classification.</title>
        <authorList>
            <person name="Goeker M."/>
        </authorList>
    </citation>
    <scope>NUCLEOTIDE SEQUENCE [LARGE SCALE GENOMIC DNA]</scope>
    <source>
        <strain evidence="4 5">DSM 40141</strain>
    </source>
</reference>
<dbReference type="InterPro" id="IPR036514">
    <property type="entry name" value="SGNH_hydro_sf"/>
</dbReference>
<evidence type="ECO:0000313" key="5">
    <source>
        <dbReference type="Proteomes" id="UP000540423"/>
    </source>
</evidence>
<dbReference type="Gene3D" id="3.40.50.1110">
    <property type="entry name" value="SGNH hydrolase"/>
    <property type="match status" value="1"/>
</dbReference>
<dbReference type="InterPro" id="IPR037459">
    <property type="entry name" value="RhgT-like"/>
</dbReference>
<dbReference type="PANTHER" id="PTHR43695:SF1">
    <property type="entry name" value="RHAMNOGALACTURONAN ACETYLESTERASE"/>
    <property type="match status" value="1"/>
</dbReference>
<dbReference type="PROSITE" id="PS51257">
    <property type="entry name" value="PROKAR_LIPOPROTEIN"/>
    <property type="match status" value="1"/>
</dbReference>
<name>A0A7X0HK59_9ACTN</name>
<keyword evidence="3" id="KW-0732">Signal</keyword>
<dbReference type="GO" id="GO:0016787">
    <property type="term" value="F:hydrolase activity"/>
    <property type="evidence" value="ECO:0007669"/>
    <property type="project" value="UniProtKB-KW"/>
</dbReference>
<sequence>MRSRPALAATLAAAACLAATPAVAVPMRGNHSHGLDHCTTAVAATDASAPVNDAATPANAGVAPTLCHFDVAPGAYDVTVTLGGAEAASTSVQVESRRAVLRETATASGATVRRTFTVDVRTPEGEPTGPGGNPGLDLTFGGSAPALSSIQVRPAAHARQLLLLGDSTVCDQPGEPYSGWGQQLPQYLKRGISVANYADSGESSVTYRENPALFPTVRQRIRRGDLALIQLAHNDKQTDAVTYRANLTALVEGVRARGGKPVLVTPIVRRWFNADGTLNNDTALLVNGLGVDHPAEIRALATTLSAPLIDLTALTKARVERLGPEASKSLYLTAEKRDNTHTSVRGATEYAQLVLDELRTQRLLPNRVIR</sequence>
<dbReference type="PANTHER" id="PTHR43695">
    <property type="entry name" value="PUTATIVE (AFU_ORTHOLOGUE AFUA_2G17250)-RELATED"/>
    <property type="match status" value="1"/>
</dbReference>
<dbReference type="EMBL" id="JACHEM010000016">
    <property type="protein sequence ID" value="MBB6438978.1"/>
    <property type="molecule type" value="Genomic_DNA"/>
</dbReference>
<evidence type="ECO:0000313" key="4">
    <source>
        <dbReference type="EMBL" id="MBB6438978.1"/>
    </source>
</evidence>
<organism evidence="4 5">
    <name type="scientific">Streptomyces candidus</name>
    <dbReference type="NCBI Taxonomy" id="67283"/>
    <lineage>
        <taxon>Bacteria</taxon>
        <taxon>Bacillati</taxon>
        <taxon>Actinomycetota</taxon>
        <taxon>Actinomycetes</taxon>
        <taxon>Kitasatosporales</taxon>
        <taxon>Streptomycetaceae</taxon>
        <taxon>Streptomyces</taxon>
    </lineage>
</organism>
<keyword evidence="5" id="KW-1185">Reference proteome</keyword>
<dbReference type="RefSeq" id="WP_229923439.1">
    <property type="nucleotide sequence ID" value="NZ_BNBN01000006.1"/>
</dbReference>
<dbReference type="Gene3D" id="2.60.120.430">
    <property type="entry name" value="Galactose-binding lectin"/>
    <property type="match status" value="1"/>
</dbReference>
<comment type="similarity">
    <text evidence="1">Belongs to the 'GDSL' lipolytic enzyme family.</text>
</comment>
<dbReference type="SUPFAM" id="SSF52266">
    <property type="entry name" value="SGNH hydrolase"/>
    <property type="match status" value="1"/>
</dbReference>
<feature type="chain" id="PRO_5031557809" description="Rhamnogalacturonan acetylesterase" evidence="3">
    <location>
        <begin position="25"/>
        <end position="370"/>
    </location>
</feature>
<evidence type="ECO:0000256" key="1">
    <source>
        <dbReference type="ARBA" id="ARBA00008668"/>
    </source>
</evidence>
<evidence type="ECO:0000256" key="2">
    <source>
        <dbReference type="ARBA" id="ARBA00022801"/>
    </source>
</evidence>
<feature type="signal peptide" evidence="3">
    <location>
        <begin position="1"/>
        <end position="24"/>
    </location>
</feature>
<dbReference type="SUPFAM" id="SSF49785">
    <property type="entry name" value="Galactose-binding domain-like"/>
    <property type="match status" value="1"/>
</dbReference>
<gene>
    <name evidence="4" type="ORF">HNQ79_005490</name>
</gene>
<dbReference type="InterPro" id="IPR008979">
    <property type="entry name" value="Galactose-bd-like_sf"/>
</dbReference>
<accession>A0A7X0HK59</accession>
<dbReference type="Proteomes" id="UP000540423">
    <property type="component" value="Unassembled WGS sequence"/>
</dbReference>
<comment type="caution">
    <text evidence="4">The sequence shown here is derived from an EMBL/GenBank/DDBJ whole genome shotgun (WGS) entry which is preliminary data.</text>
</comment>
<dbReference type="CDD" id="cd01821">
    <property type="entry name" value="Rhamnogalacturan_acetylesterase_like"/>
    <property type="match status" value="1"/>
</dbReference>
<proteinExistence type="inferred from homology"/>
<evidence type="ECO:0008006" key="6">
    <source>
        <dbReference type="Google" id="ProtNLM"/>
    </source>
</evidence>
<dbReference type="AlphaFoldDB" id="A0A7X0HK59"/>
<evidence type="ECO:0000256" key="3">
    <source>
        <dbReference type="SAM" id="SignalP"/>
    </source>
</evidence>
<protein>
    <recommendedName>
        <fullName evidence="6">Rhamnogalacturonan acetylesterase</fullName>
    </recommendedName>
</protein>
<keyword evidence="2" id="KW-0378">Hydrolase</keyword>